<keyword evidence="2" id="KW-1185">Reference proteome</keyword>
<evidence type="ECO:0000313" key="1">
    <source>
        <dbReference type="EMBL" id="MBI1494247.1"/>
    </source>
</evidence>
<evidence type="ECO:0000313" key="2">
    <source>
        <dbReference type="Proteomes" id="UP000640583"/>
    </source>
</evidence>
<sequence>MKIAYHIGAHSADGDNLLRGLLKDRERLSKGGIAVPGPGKYRRNLREVLAYAEGGKLNKTQGQEILSNILEDGKADRLVLSAPNFMGFPKFAVRGNVLYPEAPARVATLVNLLPATDIELHLSISNPVTFVPTLLEQSSGPGDRAELQQTDPRKLLWSELIGRLRQACPNAQMVVWCQEDTPLIWSEVLLSVAGLPANVTPLHGANDVLAEIMTKEGLQRYQAYMKARSPMTQQQHSAVATAFLDKFSVPDALEQEINMPGWDMALIDEATRNYEEDTQRIIAMNDIDVILP</sequence>
<dbReference type="AlphaFoldDB" id="A0A8J7IEX6"/>
<dbReference type="RefSeq" id="WP_228849028.1">
    <property type="nucleotide sequence ID" value="NZ_JADCKQ010000008.1"/>
</dbReference>
<accession>A0A8J7IEX6</accession>
<proteinExistence type="predicted"/>
<comment type="caution">
    <text evidence="1">The sequence shown here is derived from an EMBL/GenBank/DDBJ whole genome shotgun (WGS) entry which is preliminary data.</text>
</comment>
<reference evidence="1" key="1">
    <citation type="submission" date="2020-10" db="EMBL/GenBank/DDBJ databases">
        <title>Paenihalocynthiibacter styelae gen. nov., sp. nov., isolated from stalked sea squirt Styela clava.</title>
        <authorList>
            <person name="Kim Y.-O."/>
            <person name="Yoon J.-H."/>
        </authorList>
    </citation>
    <scope>NUCLEOTIDE SEQUENCE</scope>
    <source>
        <strain evidence="1">MYP1-1</strain>
    </source>
</reference>
<dbReference type="Proteomes" id="UP000640583">
    <property type="component" value="Unassembled WGS sequence"/>
</dbReference>
<name>A0A8J7IEX6_9RHOB</name>
<organism evidence="1 2">
    <name type="scientific">Halocynthiibacter styelae</name>
    <dbReference type="NCBI Taxonomy" id="2761955"/>
    <lineage>
        <taxon>Bacteria</taxon>
        <taxon>Pseudomonadati</taxon>
        <taxon>Pseudomonadota</taxon>
        <taxon>Alphaproteobacteria</taxon>
        <taxon>Rhodobacterales</taxon>
        <taxon>Paracoccaceae</taxon>
        <taxon>Halocynthiibacter</taxon>
    </lineage>
</organism>
<dbReference type="EMBL" id="JADCKQ010000008">
    <property type="protein sequence ID" value="MBI1494247.1"/>
    <property type="molecule type" value="Genomic_DNA"/>
</dbReference>
<gene>
    <name evidence="1" type="ORF">H1D41_11420</name>
</gene>
<protein>
    <submittedName>
        <fullName evidence="1">Uncharacterized protein</fullName>
    </submittedName>
</protein>